<proteinExistence type="predicted"/>
<keyword evidence="2" id="KW-1185">Reference proteome</keyword>
<dbReference type="Pfam" id="PF10604">
    <property type="entry name" value="Polyketide_cyc2"/>
    <property type="match status" value="1"/>
</dbReference>
<name>A0ABW3N0B8_9MICO</name>
<gene>
    <name evidence="1" type="ORF">ACFQ2V_18315</name>
</gene>
<dbReference type="InterPro" id="IPR019587">
    <property type="entry name" value="Polyketide_cyclase/dehydratase"/>
</dbReference>
<evidence type="ECO:0000313" key="1">
    <source>
        <dbReference type="EMBL" id="MFD1056271.1"/>
    </source>
</evidence>
<evidence type="ECO:0000313" key="2">
    <source>
        <dbReference type="Proteomes" id="UP001597046"/>
    </source>
</evidence>
<reference evidence="2" key="1">
    <citation type="journal article" date="2019" name="Int. J. Syst. Evol. Microbiol.">
        <title>The Global Catalogue of Microorganisms (GCM) 10K type strain sequencing project: providing services to taxonomists for standard genome sequencing and annotation.</title>
        <authorList>
            <consortium name="The Broad Institute Genomics Platform"/>
            <consortium name="The Broad Institute Genome Sequencing Center for Infectious Disease"/>
            <person name="Wu L."/>
            <person name="Ma J."/>
        </authorList>
    </citation>
    <scope>NUCLEOTIDE SEQUENCE [LARGE SCALE GENOMIC DNA]</scope>
    <source>
        <strain evidence="2">CCUG 57508</strain>
    </source>
</reference>
<dbReference type="EMBL" id="JBHTKH010000017">
    <property type="protein sequence ID" value="MFD1056271.1"/>
    <property type="molecule type" value="Genomic_DNA"/>
</dbReference>
<protein>
    <submittedName>
        <fullName evidence="1">SRPBCC family protein</fullName>
    </submittedName>
</protein>
<organism evidence="1 2">
    <name type="scientific">Terrabacter terrigena</name>
    <dbReference type="NCBI Taxonomy" id="574718"/>
    <lineage>
        <taxon>Bacteria</taxon>
        <taxon>Bacillati</taxon>
        <taxon>Actinomycetota</taxon>
        <taxon>Actinomycetes</taxon>
        <taxon>Micrococcales</taxon>
        <taxon>Intrasporangiaceae</taxon>
        <taxon>Terrabacter</taxon>
    </lineage>
</organism>
<dbReference type="Proteomes" id="UP001597046">
    <property type="component" value="Unassembled WGS sequence"/>
</dbReference>
<comment type="caution">
    <text evidence="1">The sequence shown here is derived from an EMBL/GenBank/DDBJ whole genome shotgun (WGS) entry which is preliminary data.</text>
</comment>
<accession>A0ABW3N0B8</accession>
<dbReference type="RefSeq" id="WP_386054332.1">
    <property type="nucleotide sequence ID" value="NZ_JBHTKH010000017.1"/>
</dbReference>
<dbReference type="SUPFAM" id="SSF55961">
    <property type="entry name" value="Bet v1-like"/>
    <property type="match status" value="1"/>
</dbReference>
<sequence length="152" mass="16591">MPKVELDVETTASPEAVRAALLDFSDRRPEIWPGIDPSLYKVYSVGADTADVQEGSKMPGASIWAREHYDWSKDGLVTWTVKESNFCAPGSYVSAAIAPRGDGGSRIHVIWNRTPTSVPGRLATVLIQLTRGRPVATSMRKALARLERPPTS</sequence>